<feature type="region of interest" description="Disordered" evidence="1">
    <location>
        <begin position="584"/>
        <end position="620"/>
    </location>
</feature>
<dbReference type="PROSITE" id="PS50106">
    <property type="entry name" value="PDZ"/>
    <property type="match status" value="2"/>
</dbReference>
<comment type="caution">
    <text evidence="3">The sequence shown here is derived from an EMBL/GenBank/DDBJ whole genome shotgun (WGS) entry which is preliminary data.</text>
</comment>
<reference evidence="3 4" key="1">
    <citation type="journal article" date="2018" name="Nat. Ecol. Evol.">
        <title>Genomic signatures of mitonuclear coevolution across populations of Tigriopus californicus.</title>
        <authorList>
            <person name="Barreto F.S."/>
            <person name="Watson E.T."/>
            <person name="Lima T.G."/>
            <person name="Willett C.S."/>
            <person name="Edmands S."/>
            <person name="Li W."/>
            <person name="Burton R.S."/>
        </authorList>
    </citation>
    <scope>NUCLEOTIDE SEQUENCE [LARGE SCALE GENOMIC DNA]</scope>
    <source>
        <strain evidence="3 4">San Diego</strain>
    </source>
</reference>
<dbReference type="Pfam" id="PF00595">
    <property type="entry name" value="PDZ"/>
    <property type="match status" value="2"/>
</dbReference>
<feature type="compositionally biased region" description="Basic and acidic residues" evidence="1">
    <location>
        <begin position="104"/>
        <end position="113"/>
    </location>
</feature>
<dbReference type="Gene3D" id="2.30.42.10">
    <property type="match status" value="2"/>
</dbReference>
<dbReference type="SUPFAM" id="SSF50156">
    <property type="entry name" value="PDZ domain-like"/>
    <property type="match status" value="2"/>
</dbReference>
<dbReference type="SMART" id="SM00228">
    <property type="entry name" value="PDZ"/>
    <property type="match status" value="2"/>
</dbReference>
<feature type="region of interest" description="Disordered" evidence="1">
    <location>
        <begin position="87"/>
        <end position="353"/>
    </location>
</feature>
<sequence>MSYDSVDIDSISQISAMDSASQTGGSMIEGYSKFHLQSKSFSSDSNIPRSVSVGELTSTQGSQAMIPRRAQFPYAYIRSKLSVLPEEQAGQLSRRESMNQNDGEPYRIQRQQEDDLSESVSVTTQSEVGPPSSNDYPQSGSHPSLRMRKMALRRKRSLSVADIPAPNGFTDSRIRGAQTITHFKSEESGYDSDTTRKSSPRGSLKNDPNMVPAFGSTGSNTDFDESSASSGSGREHKELDDVDSASSGSEDSGAPSTGTKTDSQEDLKNNSSSSLISKKNKDESMGGKRPEIKKPPRKSKLPEATFKTTNKSNQSFPSDSGSGRRFKKNGEGADDGVQFDQGNNHSDHIPSALPSLTSKRFKMLRLRNEDNGDLGIVISKKRHPQKGTTGYIIAHIDEEGLVERDGRFQLGDEIINVNGKSLRGLSMDEARGLLRNCGSEVDIILARDPLEGGGDPPPHNQSSPQAPNPAMVSAPTPVERRKRRKLPHIERPRSAPIHDFMRNGGHTGSVHSINEPENGGMKTVIKIGHTSDRIETHHKDRGVISCVDTPLITPAQSVENFYFDPNDDTYSVVSSQCSEAITNNHHQRSTSGGRYCVETHSVPTTPTPLDQRKGRGPVERRQMKASLIPRRPKSLAMQILTIDFEKGPGKKGLGFSVVGGIDSPKGSIGIFVKTIFQVGQAIDQGTLKEGDEILAVNGLALQGMSHSEAISVFKNIRIGRVVLHVARRDAAARRKYKSNSCDDLDGYEE</sequence>
<dbReference type="InterPro" id="IPR051342">
    <property type="entry name" value="PDZ_scaffold"/>
</dbReference>
<dbReference type="AlphaFoldDB" id="A0A553NR80"/>
<keyword evidence="4" id="KW-1185">Reference proteome</keyword>
<evidence type="ECO:0000313" key="4">
    <source>
        <dbReference type="Proteomes" id="UP000318571"/>
    </source>
</evidence>
<dbReference type="InterPro" id="IPR001478">
    <property type="entry name" value="PDZ"/>
</dbReference>
<feature type="compositionally biased region" description="Low complexity" evidence="1">
    <location>
        <begin position="244"/>
        <end position="256"/>
    </location>
</feature>
<name>A0A553NR80_TIGCA</name>
<dbReference type="InterPro" id="IPR036034">
    <property type="entry name" value="PDZ_sf"/>
</dbReference>
<evidence type="ECO:0000256" key="1">
    <source>
        <dbReference type="SAM" id="MobiDB-lite"/>
    </source>
</evidence>
<evidence type="ECO:0000313" key="3">
    <source>
        <dbReference type="EMBL" id="TRY67936.1"/>
    </source>
</evidence>
<feature type="domain" description="PDZ" evidence="2">
    <location>
        <begin position="363"/>
        <end position="449"/>
    </location>
</feature>
<feature type="compositionally biased region" description="Low complexity" evidence="1">
    <location>
        <begin position="118"/>
        <end position="128"/>
    </location>
</feature>
<feature type="compositionally biased region" description="Polar residues" evidence="1">
    <location>
        <begin position="216"/>
        <end position="232"/>
    </location>
</feature>
<gene>
    <name evidence="3" type="ORF">TCAL_14680</name>
</gene>
<evidence type="ECO:0000259" key="2">
    <source>
        <dbReference type="PROSITE" id="PS50106"/>
    </source>
</evidence>
<feature type="region of interest" description="Disordered" evidence="1">
    <location>
        <begin position="447"/>
        <end position="489"/>
    </location>
</feature>
<dbReference type="EMBL" id="VCGU01000011">
    <property type="protein sequence ID" value="TRY67936.1"/>
    <property type="molecule type" value="Genomic_DNA"/>
</dbReference>
<dbReference type="STRING" id="6832.A0A553NR80"/>
<feature type="compositionally biased region" description="Basic and acidic residues" evidence="1">
    <location>
        <begin position="610"/>
        <end position="620"/>
    </location>
</feature>
<feature type="domain" description="PDZ" evidence="2">
    <location>
        <begin position="641"/>
        <end position="715"/>
    </location>
</feature>
<feature type="compositionally biased region" description="Basic residues" evidence="1">
    <location>
        <begin position="145"/>
        <end position="157"/>
    </location>
</feature>
<dbReference type="PANTHER" id="PTHR19964">
    <property type="entry name" value="MULTIPLE PDZ DOMAIN PROTEIN"/>
    <property type="match status" value="1"/>
</dbReference>
<feature type="compositionally biased region" description="Basic and acidic residues" evidence="1">
    <location>
        <begin position="279"/>
        <end position="294"/>
    </location>
</feature>
<feature type="compositionally biased region" description="Polar residues" evidence="1">
    <location>
        <begin position="131"/>
        <end position="142"/>
    </location>
</feature>
<proteinExistence type="predicted"/>
<feature type="compositionally biased region" description="Polar residues" evidence="1">
    <location>
        <begin position="306"/>
        <end position="321"/>
    </location>
</feature>
<accession>A0A553NR80</accession>
<dbReference type="PANTHER" id="PTHR19964:SF97">
    <property type="entry name" value="PDZ DOMAIN-CONTAINING PROTEIN"/>
    <property type="match status" value="1"/>
</dbReference>
<organism evidence="3 4">
    <name type="scientific">Tigriopus californicus</name>
    <name type="common">Marine copepod</name>
    <dbReference type="NCBI Taxonomy" id="6832"/>
    <lineage>
        <taxon>Eukaryota</taxon>
        <taxon>Metazoa</taxon>
        <taxon>Ecdysozoa</taxon>
        <taxon>Arthropoda</taxon>
        <taxon>Crustacea</taxon>
        <taxon>Multicrustacea</taxon>
        <taxon>Hexanauplia</taxon>
        <taxon>Copepoda</taxon>
        <taxon>Harpacticoida</taxon>
        <taxon>Harpacticidae</taxon>
        <taxon>Tigriopus</taxon>
    </lineage>
</organism>
<dbReference type="Proteomes" id="UP000318571">
    <property type="component" value="Chromosome 4"/>
</dbReference>
<protein>
    <recommendedName>
        <fullName evidence="2">PDZ domain-containing protein</fullName>
    </recommendedName>
</protein>